<dbReference type="Proteomes" id="UP000658733">
    <property type="component" value="Unassembled WGS sequence"/>
</dbReference>
<evidence type="ECO:0000256" key="1">
    <source>
        <dbReference type="SAM" id="Coils"/>
    </source>
</evidence>
<keyword evidence="1" id="KW-0175">Coiled coil</keyword>
<evidence type="ECO:0000259" key="2">
    <source>
        <dbReference type="Pfam" id="PF04326"/>
    </source>
</evidence>
<dbReference type="GO" id="GO:0005524">
    <property type="term" value="F:ATP binding"/>
    <property type="evidence" value="ECO:0007669"/>
    <property type="project" value="UniProtKB-KW"/>
</dbReference>
<organism evidence="3 4">
    <name type="scientific">Methanobrevibacter arboriphilus</name>
    <dbReference type="NCBI Taxonomy" id="39441"/>
    <lineage>
        <taxon>Archaea</taxon>
        <taxon>Methanobacteriati</taxon>
        <taxon>Methanobacteriota</taxon>
        <taxon>Methanomada group</taxon>
        <taxon>Methanobacteria</taxon>
        <taxon>Methanobacteriales</taxon>
        <taxon>Methanobacteriaceae</taxon>
        <taxon>Methanobrevibacter</taxon>
    </lineage>
</organism>
<dbReference type="InterPro" id="IPR007421">
    <property type="entry name" value="Schlafen_AlbA_2_dom"/>
</dbReference>
<dbReference type="Pfam" id="PF04326">
    <property type="entry name" value="SLFN_AlbA_2"/>
    <property type="match status" value="1"/>
</dbReference>
<keyword evidence="3" id="KW-0547">Nucleotide-binding</keyword>
<feature type="domain" description="Schlafen AlbA-2" evidence="2">
    <location>
        <begin position="17"/>
        <end position="160"/>
    </location>
</feature>
<evidence type="ECO:0000313" key="4">
    <source>
        <dbReference type="Proteomes" id="UP000658733"/>
    </source>
</evidence>
<evidence type="ECO:0000313" key="3">
    <source>
        <dbReference type="EMBL" id="MBF4468138.1"/>
    </source>
</evidence>
<protein>
    <submittedName>
        <fullName evidence="3">ATP-binding protein</fullName>
    </submittedName>
</protein>
<proteinExistence type="predicted"/>
<name>A0A843AKT7_METAZ</name>
<dbReference type="AlphaFoldDB" id="A0A843AKT7"/>
<comment type="caution">
    <text evidence="3">The sequence shown here is derived from an EMBL/GenBank/DDBJ whole genome shotgun (WGS) entry which is preliminary data.</text>
</comment>
<keyword evidence="3" id="KW-0067">ATP-binding</keyword>
<feature type="coiled-coil region" evidence="1">
    <location>
        <begin position="331"/>
        <end position="358"/>
    </location>
</feature>
<gene>
    <name evidence="3" type="ORF">ISP01_01905</name>
</gene>
<dbReference type="EMBL" id="JADIIN010000017">
    <property type="protein sequence ID" value="MBF4468138.1"/>
    <property type="molecule type" value="Genomic_DNA"/>
</dbReference>
<dbReference type="RefSeq" id="WP_278521875.1">
    <property type="nucleotide sequence ID" value="NZ_JADIIN010000017.1"/>
</dbReference>
<dbReference type="InterPro" id="IPR038461">
    <property type="entry name" value="Schlafen_AlbA_2_dom_sf"/>
</dbReference>
<reference evidence="3" key="1">
    <citation type="submission" date="2020-10" db="EMBL/GenBank/DDBJ databases">
        <title>Dehalococcoides mccartyi of a TCE/Cr reducing biochatode.</title>
        <authorList>
            <person name="Matturro B."/>
        </authorList>
    </citation>
    <scope>NUCLEOTIDE SEQUENCE</scope>
    <source>
        <strain evidence="3">Bin4</strain>
    </source>
</reference>
<sequence length="386" mass="45817">MINLDEIYNLICHSSYESTFWDFKLKPHEKNVDLLHDILCLANCKHDGDRYLIIGVYDPTQHRNKKGKDRIMGISKEDANRKTQAQLIDFLDNIDFAGGNRPEVLIEIIKIDNKEIDVIIIKNNPLKPYYITKPYPKRSNGKQVLDSHIYTRIQDKNTAVNKSADIFHIEKMWEERFGLDLTAIDKLKLLLKKPNEWKINEDVSFYDSRPLAYNLNYPEFNIQLKKYMWHSSPEPISAFCLDNKTYQGKLEFNYNDTTLHSEECFMLDGCRLMISEPKMKKVTLTNESYFFYYYCLDEFSGLFEYLYTNNFRKNFSTRIERDLPIIIFENKDELNEFASIAENNIEDIKNEKVNININKSDPQRYGFGFNLEFFQKAYQYYSKCLL</sequence>
<accession>A0A843AKT7</accession>
<dbReference type="Gene3D" id="3.30.950.30">
    <property type="entry name" value="Schlafen, AAA domain"/>
    <property type="match status" value="1"/>
</dbReference>